<evidence type="ECO:0000313" key="5">
    <source>
        <dbReference type="Proteomes" id="UP001499854"/>
    </source>
</evidence>
<proteinExistence type="predicted"/>
<dbReference type="InterPro" id="IPR050832">
    <property type="entry name" value="Bact_Acetyltransf"/>
</dbReference>
<dbReference type="PANTHER" id="PTHR43877">
    <property type="entry name" value="AMINOALKYLPHOSPHONATE N-ACETYLTRANSFERASE-RELATED-RELATED"/>
    <property type="match status" value="1"/>
</dbReference>
<comment type="caution">
    <text evidence="4">The sequence shown here is derived from an EMBL/GenBank/DDBJ whole genome shotgun (WGS) entry which is preliminary data.</text>
</comment>
<reference evidence="4 5" key="1">
    <citation type="journal article" date="2019" name="Int. J. Syst. Evol. Microbiol.">
        <title>The Global Catalogue of Microorganisms (GCM) 10K type strain sequencing project: providing services to taxonomists for standard genome sequencing and annotation.</title>
        <authorList>
            <consortium name="The Broad Institute Genomics Platform"/>
            <consortium name="The Broad Institute Genome Sequencing Center for Infectious Disease"/>
            <person name="Wu L."/>
            <person name="Ma J."/>
        </authorList>
    </citation>
    <scope>NUCLEOTIDE SEQUENCE [LARGE SCALE GENOMIC DNA]</scope>
    <source>
        <strain evidence="4 5">JCM 16013</strain>
    </source>
</reference>
<keyword evidence="2" id="KW-0012">Acyltransferase</keyword>
<dbReference type="EMBL" id="BAAAQM010000024">
    <property type="protein sequence ID" value="GAA1978179.1"/>
    <property type="molecule type" value="Genomic_DNA"/>
</dbReference>
<gene>
    <name evidence="4" type="ORF">GCM10009838_43710</name>
</gene>
<dbReference type="Gene3D" id="3.40.630.30">
    <property type="match status" value="1"/>
</dbReference>
<evidence type="ECO:0000313" key="4">
    <source>
        <dbReference type="EMBL" id="GAA1978179.1"/>
    </source>
</evidence>
<feature type="domain" description="N-acetyltransferase" evidence="3">
    <location>
        <begin position="36"/>
        <end position="174"/>
    </location>
</feature>
<dbReference type="InterPro" id="IPR000182">
    <property type="entry name" value="GNAT_dom"/>
</dbReference>
<name>A0ABN2S0Y1_9ACTN</name>
<accession>A0ABN2S0Y1</accession>
<evidence type="ECO:0000259" key="3">
    <source>
        <dbReference type="PROSITE" id="PS51186"/>
    </source>
</evidence>
<evidence type="ECO:0000256" key="1">
    <source>
        <dbReference type="ARBA" id="ARBA00022679"/>
    </source>
</evidence>
<dbReference type="Proteomes" id="UP001499854">
    <property type="component" value="Unassembled WGS sequence"/>
</dbReference>
<organism evidence="4 5">
    <name type="scientific">Catenulispora subtropica</name>
    <dbReference type="NCBI Taxonomy" id="450798"/>
    <lineage>
        <taxon>Bacteria</taxon>
        <taxon>Bacillati</taxon>
        <taxon>Actinomycetota</taxon>
        <taxon>Actinomycetes</taxon>
        <taxon>Catenulisporales</taxon>
        <taxon>Catenulisporaceae</taxon>
        <taxon>Catenulispora</taxon>
    </lineage>
</organism>
<keyword evidence="1" id="KW-0808">Transferase</keyword>
<dbReference type="SUPFAM" id="SSF55729">
    <property type="entry name" value="Acyl-CoA N-acyltransferases (Nat)"/>
    <property type="match status" value="1"/>
</dbReference>
<dbReference type="InterPro" id="IPR016181">
    <property type="entry name" value="Acyl_CoA_acyltransferase"/>
</dbReference>
<evidence type="ECO:0000256" key="2">
    <source>
        <dbReference type="ARBA" id="ARBA00023315"/>
    </source>
</evidence>
<dbReference type="Pfam" id="PF00583">
    <property type="entry name" value="Acetyltransf_1"/>
    <property type="match status" value="1"/>
</dbReference>
<dbReference type="CDD" id="cd04301">
    <property type="entry name" value="NAT_SF"/>
    <property type="match status" value="1"/>
</dbReference>
<sequence length="174" mass="18842">MFRSRSGPEPGDGVRIPVAAVRDRRRRPSLAAMPQPILRTATAADVAAVLGFWQLAAEDAHRPADSSSALEALLARDPEALLLAVDPASGELIGSVIAGWDGWRCHVYRLAVHPDRRREGIGRLLVAAAEDRFRAFGGTRADAMVLDGNALAHHAWRAGGYAPQPEWSRWVKAL</sequence>
<dbReference type="PROSITE" id="PS51186">
    <property type="entry name" value="GNAT"/>
    <property type="match status" value="1"/>
</dbReference>
<keyword evidence="5" id="KW-1185">Reference proteome</keyword>
<protein>
    <submittedName>
        <fullName evidence="4">GNAT family N-acetyltransferase</fullName>
    </submittedName>
</protein>